<dbReference type="SUPFAM" id="SSF56925">
    <property type="entry name" value="OMPA-like"/>
    <property type="match status" value="1"/>
</dbReference>
<accession>A0A1B1AD03</accession>
<organism evidence="4 5">
    <name type="scientific">Candidatus Viadribacter manganicus</name>
    <dbReference type="NCBI Taxonomy" id="1759059"/>
    <lineage>
        <taxon>Bacteria</taxon>
        <taxon>Pseudomonadati</taxon>
        <taxon>Pseudomonadota</taxon>
        <taxon>Alphaproteobacteria</taxon>
        <taxon>Hyphomonadales</taxon>
        <taxon>Hyphomonadaceae</taxon>
        <taxon>Candidatus Viadribacter</taxon>
    </lineage>
</organism>
<evidence type="ECO:0000313" key="4">
    <source>
        <dbReference type="EMBL" id="ANP44436.1"/>
    </source>
</evidence>
<proteinExistence type="predicted"/>
<dbReference type="InParanoid" id="A0A1B1AD03"/>
<dbReference type="OrthoDB" id="7173051at2"/>
<dbReference type="InterPro" id="IPR027385">
    <property type="entry name" value="Beta-barrel_OMP"/>
</dbReference>
<keyword evidence="5" id="KW-1185">Reference proteome</keyword>
<dbReference type="AlphaFoldDB" id="A0A1B1AD03"/>
<evidence type="ECO:0000313" key="5">
    <source>
        <dbReference type="Proteomes" id="UP000092498"/>
    </source>
</evidence>
<feature type="signal peptide" evidence="2">
    <location>
        <begin position="1"/>
        <end position="24"/>
    </location>
</feature>
<dbReference type="EMBL" id="CP013244">
    <property type="protein sequence ID" value="ANP44436.1"/>
    <property type="molecule type" value="Genomic_DNA"/>
</dbReference>
<name>A0A1B1AD03_9PROT</name>
<evidence type="ECO:0000256" key="1">
    <source>
        <dbReference type="ARBA" id="ARBA00022729"/>
    </source>
</evidence>
<dbReference type="KEGG" id="cbot:ATE48_00105"/>
<evidence type="ECO:0000256" key="2">
    <source>
        <dbReference type="SAM" id="SignalP"/>
    </source>
</evidence>
<gene>
    <name evidence="4" type="ORF">ATE48_00105</name>
</gene>
<dbReference type="RefSeq" id="WP_066766482.1">
    <property type="nucleotide sequence ID" value="NZ_CP013244.1"/>
</dbReference>
<evidence type="ECO:0000259" key="3">
    <source>
        <dbReference type="Pfam" id="PF13505"/>
    </source>
</evidence>
<dbReference type="STRING" id="1759059.ATE48_00105"/>
<feature type="domain" description="Outer membrane protein beta-barrel" evidence="3">
    <location>
        <begin position="7"/>
        <end position="158"/>
    </location>
</feature>
<feature type="chain" id="PRO_5008518603" description="Outer membrane protein beta-barrel domain-containing protein" evidence="2">
    <location>
        <begin position="25"/>
        <end position="158"/>
    </location>
</feature>
<dbReference type="Proteomes" id="UP000092498">
    <property type="component" value="Chromosome"/>
</dbReference>
<keyword evidence="1 2" id="KW-0732">Signal</keyword>
<reference evidence="4 5" key="1">
    <citation type="submission" date="2015-11" db="EMBL/GenBank/DDBJ databases">
        <title>Whole-Genome Sequence of Candidatus Oderbacter manganicum from the National Park Lower Oder Valley, Germany.</title>
        <authorList>
            <person name="Braun B."/>
            <person name="Liere K."/>
            <person name="Szewzyk U."/>
        </authorList>
    </citation>
    <scope>NUCLEOTIDE SEQUENCE [LARGE SCALE GENOMIC DNA]</scope>
    <source>
        <strain evidence="4 5">OTSz_A_272</strain>
    </source>
</reference>
<sequence>MKKFSIMAAVVATALMAMPAVAHAEWYAGAAYSQYDLDGAEVGGATGRLGYRFNPNFAVEGEGTVGVDDDQGVELNHAVGAYAVGIVPIGAGFSAHGRLGYQTMQVDTPLGDADDDGLAYGGGVSWQATPGIGIRADYTRMEGDLDSDAISLGAAFNF</sequence>
<dbReference type="InterPro" id="IPR011250">
    <property type="entry name" value="OMP/PagP_B-barrel"/>
</dbReference>
<dbReference type="Gene3D" id="2.40.160.20">
    <property type="match status" value="1"/>
</dbReference>
<protein>
    <recommendedName>
        <fullName evidence="3">Outer membrane protein beta-barrel domain-containing protein</fullName>
    </recommendedName>
</protein>
<dbReference type="Pfam" id="PF13505">
    <property type="entry name" value="OMP_b-brl"/>
    <property type="match status" value="1"/>
</dbReference>